<gene>
    <name evidence="2" type="ORF">ACFQ27_15995</name>
</gene>
<organism evidence="2 3">
    <name type="scientific">Phenylobacterium conjunctum</name>
    <dbReference type="NCBI Taxonomy" id="1298959"/>
    <lineage>
        <taxon>Bacteria</taxon>
        <taxon>Pseudomonadati</taxon>
        <taxon>Pseudomonadota</taxon>
        <taxon>Alphaproteobacteria</taxon>
        <taxon>Caulobacterales</taxon>
        <taxon>Caulobacteraceae</taxon>
        <taxon>Phenylobacterium</taxon>
    </lineage>
</organism>
<evidence type="ECO:0000313" key="2">
    <source>
        <dbReference type="EMBL" id="MFD1192091.1"/>
    </source>
</evidence>
<keyword evidence="1" id="KW-0732">Signal</keyword>
<evidence type="ECO:0000256" key="1">
    <source>
        <dbReference type="SAM" id="SignalP"/>
    </source>
</evidence>
<name>A0ABW3T6V0_9CAUL</name>
<dbReference type="Proteomes" id="UP001597216">
    <property type="component" value="Unassembled WGS sequence"/>
</dbReference>
<feature type="chain" id="PRO_5045575784" evidence="1">
    <location>
        <begin position="33"/>
        <end position="134"/>
    </location>
</feature>
<sequence length="134" mass="14553">MNRNDKAASARAALVAALAATGWLAMQSSAHAGAFCPSKDGYTVLYARCEVSAWCKLTDPVYYSQPILIAKGKTSSEQQAKFQAMAEKAAGQKSGAYYGQATGGCYDNPDQIETDLMQPMRQKNPNEKFVLLRF</sequence>
<protein>
    <submittedName>
        <fullName evidence="2">Uncharacterized protein</fullName>
    </submittedName>
</protein>
<keyword evidence="3" id="KW-1185">Reference proteome</keyword>
<proteinExistence type="predicted"/>
<dbReference type="RefSeq" id="WP_377354310.1">
    <property type="nucleotide sequence ID" value="NZ_JBHTLQ010000043.1"/>
</dbReference>
<dbReference type="EMBL" id="JBHTLQ010000043">
    <property type="protein sequence ID" value="MFD1192091.1"/>
    <property type="molecule type" value="Genomic_DNA"/>
</dbReference>
<evidence type="ECO:0000313" key="3">
    <source>
        <dbReference type="Proteomes" id="UP001597216"/>
    </source>
</evidence>
<feature type="signal peptide" evidence="1">
    <location>
        <begin position="1"/>
        <end position="32"/>
    </location>
</feature>
<comment type="caution">
    <text evidence="2">The sequence shown here is derived from an EMBL/GenBank/DDBJ whole genome shotgun (WGS) entry which is preliminary data.</text>
</comment>
<accession>A0ABW3T6V0</accession>
<reference evidence="3" key="1">
    <citation type="journal article" date="2019" name="Int. J. Syst. Evol. Microbiol.">
        <title>The Global Catalogue of Microorganisms (GCM) 10K type strain sequencing project: providing services to taxonomists for standard genome sequencing and annotation.</title>
        <authorList>
            <consortium name="The Broad Institute Genomics Platform"/>
            <consortium name="The Broad Institute Genome Sequencing Center for Infectious Disease"/>
            <person name="Wu L."/>
            <person name="Ma J."/>
        </authorList>
    </citation>
    <scope>NUCLEOTIDE SEQUENCE [LARGE SCALE GENOMIC DNA]</scope>
    <source>
        <strain evidence="3">CCUG 55074</strain>
    </source>
</reference>